<dbReference type="GO" id="GO:0044877">
    <property type="term" value="F:protein-containing complex binding"/>
    <property type="evidence" value="ECO:0007669"/>
    <property type="project" value="TreeGrafter"/>
</dbReference>
<dbReference type="InterPro" id="IPR051207">
    <property type="entry name" value="ComplexI_NDUFA9_subunit"/>
</dbReference>
<proteinExistence type="predicted"/>
<dbReference type="OrthoDB" id="9774199at2"/>
<dbReference type="Gene3D" id="3.40.50.720">
    <property type="entry name" value="NAD(P)-binding Rossmann-like Domain"/>
    <property type="match status" value="1"/>
</dbReference>
<gene>
    <name evidence="2" type="ORF">Q31a_48050</name>
</gene>
<dbReference type="InterPro" id="IPR021295">
    <property type="entry name" value="DUF2867"/>
</dbReference>
<dbReference type="PANTHER" id="PTHR12126:SF11">
    <property type="entry name" value="NADH DEHYDROGENASE [UBIQUINONE] 1 ALPHA SUBCOMPLEX SUBUNIT 9, MITOCHONDRIAL"/>
    <property type="match status" value="1"/>
</dbReference>
<accession>A0A518GCV5</accession>
<name>A0A518GCV5_9BACT</name>
<keyword evidence="2" id="KW-0413">Isomerase</keyword>
<dbReference type="Pfam" id="PF11066">
    <property type="entry name" value="DUF2867"/>
    <property type="match status" value="1"/>
</dbReference>
<dbReference type="InterPro" id="IPR036291">
    <property type="entry name" value="NAD(P)-bd_dom_sf"/>
</dbReference>
<organism evidence="2 3">
    <name type="scientific">Aureliella helgolandensis</name>
    <dbReference type="NCBI Taxonomy" id="2527968"/>
    <lineage>
        <taxon>Bacteria</taxon>
        <taxon>Pseudomonadati</taxon>
        <taxon>Planctomycetota</taxon>
        <taxon>Planctomycetia</taxon>
        <taxon>Pirellulales</taxon>
        <taxon>Pirellulaceae</taxon>
        <taxon>Aureliella</taxon>
    </lineage>
</organism>
<evidence type="ECO:0000313" key="3">
    <source>
        <dbReference type="Proteomes" id="UP000318017"/>
    </source>
</evidence>
<dbReference type="Pfam" id="PF13460">
    <property type="entry name" value="NAD_binding_10"/>
    <property type="match status" value="1"/>
</dbReference>
<dbReference type="RefSeq" id="WP_145082562.1">
    <property type="nucleotide sequence ID" value="NZ_CP036298.1"/>
</dbReference>
<dbReference type="GO" id="GO:0016853">
    <property type="term" value="F:isomerase activity"/>
    <property type="evidence" value="ECO:0007669"/>
    <property type="project" value="UniProtKB-KW"/>
</dbReference>
<dbReference type="EMBL" id="CP036298">
    <property type="protein sequence ID" value="QDV26431.1"/>
    <property type="molecule type" value="Genomic_DNA"/>
</dbReference>
<dbReference type="AlphaFoldDB" id="A0A518GCV5"/>
<evidence type="ECO:0000313" key="2">
    <source>
        <dbReference type="EMBL" id="QDV26431.1"/>
    </source>
</evidence>
<feature type="domain" description="NAD(P)-binding" evidence="1">
    <location>
        <begin position="13"/>
        <end position="142"/>
    </location>
</feature>
<dbReference type="SUPFAM" id="SSF55961">
    <property type="entry name" value="Bet v1-like"/>
    <property type="match status" value="1"/>
</dbReference>
<protein>
    <submittedName>
        <fullName evidence="2">3 beta-hydroxysteroid dehydrogenase/Delta 5--&gt;4-isomerase</fullName>
    </submittedName>
</protein>
<reference evidence="2 3" key="1">
    <citation type="submission" date="2019-02" db="EMBL/GenBank/DDBJ databases">
        <title>Deep-cultivation of Planctomycetes and their phenomic and genomic characterization uncovers novel biology.</title>
        <authorList>
            <person name="Wiegand S."/>
            <person name="Jogler M."/>
            <person name="Boedeker C."/>
            <person name="Pinto D."/>
            <person name="Vollmers J."/>
            <person name="Rivas-Marin E."/>
            <person name="Kohn T."/>
            <person name="Peeters S.H."/>
            <person name="Heuer A."/>
            <person name="Rast P."/>
            <person name="Oberbeckmann S."/>
            <person name="Bunk B."/>
            <person name="Jeske O."/>
            <person name="Meyerdierks A."/>
            <person name="Storesund J.E."/>
            <person name="Kallscheuer N."/>
            <person name="Luecker S."/>
            <person name="Lage O.M."/>
            <person name="Pohl T."/>
            <person name="Merkel B.J."/>
            <person name="Hornburger P."/>
            <person name="Mueller R.-W."/>
            <person name="Bruemmer F."/>
            <person name="Labrenz M."/>
            <person name="Spormann A.M."/>
            <person name="Op den Camp H."/>
            <person name="Overmann J."/>
            <person name="Amann R."/>
            <person name="Jetten M.S.M."/>
            <person name="Mascher T."/>
            <person name="Medema M.H."/>
            <person name="Devos D.P."/>
            <person name="Kaster A.-K."/>
            <person name="Ovreas L."/>
            <person name="Rohde M."/>
            <person name="Galperin M.Y."/>
            <person name="Jogler C."/>
        </authorList>
    </citation>
    <scope>NUCLEOTIDE SEQUENCE [LARGE SCALE GENOMIC DNA]</scope>
    <source>
        <strain evidence="2 3">Q31a</strain>
    </source>
</reference>
<dbReference type="InterPro" id="IPR016040">
    <property type="entry name" value="NAD(P)-bd_dom"/>
</dbReference>
<dbReference type="KEGG" id="ahel:Q31a_48050"/>
<dbReference type="PANTHER" id="PTHR12126">
    <property type="entry name" value="NADH-UBIQUINONE OXIDOREDUCTASE 39 KDA SUBUNIT-RELATED"/>
    <property type="match status" value="1"/>
</dbReference>
<dbReference type="SUPFAM" id="SSF51735">
    <property type="entry name" value="NAD(P)-binding Rossmann-fold domains"/>
    <property type="match status" value="1"/>
</dbReference>
<keyword evidence="3" id="KW-1185">Reference proteome</keyword>
<sequence length="483" mass="53598">MENSGKKKILLTGATGYIGGRLLPVLEKLGYSVRCLTRRKNSLDASPDKRREIVEGNVLDSSTLPPAMSDIDTAFYFVHSMGSTADFEAEDRRAAENFSAAAKQAGVRRIIYLGGLGNRDSNLSKHLRSRQETGDILRASGIQVIELRASIVIGSGSLSFEMVRALTERLPFMVCPKWVRVAAQPIAIEDMLSFLIESIDLPGGESQVFEIGGPDQVTYGQIMQEYARQRGLRRVMIPVPFLTPYLSSLWLGLVTPLYARVGRKMIDSMKNATVVSNNLADTTFKVKPRSVSEAIARALVNEEREFAETRWSDAFSSGGESKAWGGVRFGSRLIDSRTATVAAAPQVAFAPIQRIGGKNGWYYGNWMWRVRGFLDLLVGGVGLRRGRPHPTSIRVGDTLDFWRVEAFEPNRFLRLRAEMKLPGRAWLEFEVNGDEQQSTIRQTASFDPVGLAGIVYWYALSPAHHFVFGGMLRNLVKAAREDA</sequence>
<evidence type="ECO:0000259" key="1">
    <source>
        <dbReference type="Pfam" id="PF13460"/>
    </source>
</evidence>
<dbReference type="Proteomes" id="UP000318017">
    <property type="component" value="Chromosome"/>
</dbReference>